<dbReference type="SUPFAM" id="SSF52172">
    <property type="entry name" value="CheY-like"/>
    <property type="match status" value="1"/>
</dbReference>
<reference evidence="10" key="1">
    <citation type="submission" date="2020-09" db="EMBL/GenBank/DDBJ databases">
        <title>A novel bacterium of genus Paenibacillus, isolated from South China Sea.</title>
        <authorList>
            <person name="Huang H."/>
            <person name="Mo K."/>
            <person name="Hu Y."/>
        </authorList>
    </citation>
    <scope>NUCLEOTIDE SEQUENCE</scope>
    <source>
        <strain evidence="10">IB182363</strain>
    </source>
</reference>
<dbReference type="Proteomes" id="UP000639396">
    <property type="component" value="Unassembled WGS sequence"/>
</dbReference>
<gene>
    <name evidence="10" type="ORF">IDH45_02015</name>
</gene>
<dbReference type="InterPro" id="IPR036388">
    <property type="entry name" value="WH-like_DNA-bd_sf"/>
</dbReference>
<dbReference type="SMART" id="SM00448">
    <property type="entry name" value="REC"/>
    <property type="match status" value="1"/>
</dbReference>
<evidence type="ECO:0000256" key="3">
    <source>
        <dbReference type="ARBA" id="ARBA00023015"/>
    </source>
</evidence>
<keyword evidence="5" id="KW-0804">Transcription</keyword>
<dbReference type="InterPro" id="IPR039420">
    <property type="entry name" value="WalR-like"/>
</dbReference>
<dbReference type="GO" id="GO:0032993">
    <property type="term" value="C:protein-DNA complex"/>
    <property type="evidence" value="ECO:0007669"/>
    <property type="project" value="TreeGrafter"/>
</dbReference>
<keyword evidence="2" id="KW-0902">Two-component regulatory system</keyword>
<feature type="DNA-binding region" description="OmpR/PhoB-type" evidence="7">
    <location>
        <begin position="125"/>
        <end position="224"/>
    </location>
</feature>
<dbReference type="InterPro" id="IPR001789">
    <property type="entry name" value="Sig_transdc_resp-reg_receiver"/>
</dbReference>
<dbReference type="Gene3D" id="3.40.50.2300">
    <property type="match status" value="1"/>
</dbReference>
<dbReference type="RefSeq" id="WP_190924185.1">
    <property type="nucleotide sequence ID" value="NZ_JACXJA010000003.1"/>
</dbReference>
<protein>
    <submittedName>
        <fullName evidence="10">Response regulator transcription factor</fullName>
    </submittedName>
</protein>
<dbReference type="PROSITE" id="PS51755">
    <property type="entry name" value="OMPR_PHOB"/>
    <property type="match status" value="1"/>
</dbReference>
<evidence type="ECO:0000256" key="6">
    <source>
        <dbReference type="PROSITE-ProRule" id="PRU00169"/>
    </source>
</evidence>
<keyword evidence="11" id="KW-1185">Reference proteome</keyword>
<evidence type="ECO:0000256" key="2">
    <source>
        <dbReference type="ARBA" id="ARBA00023012"/>
    </source>
</evidence>
<dbReference type="EMBL" id="JACXJA010000003">
    <property type="protein sequence ID" value="MBD2860760.1"/>
    <property type="molecule type" value="Genomic_DNA"/>
</dbReference>
<comment type="caution">
    <text evidence="10">The sequence shown here is derived from an EMBL/GenBank/DDBJ whole genome shotgun (WGS) entry which is preliminary data.</text>
</comment>
<feature type="domain" description="Response regulatory" evidence="8">
    <location>
        <begin position="4"/>
        <end position="116"/>
    </location>
</feature>
<evidence type="ECO:0000256" key="1">
    <source>
        <dbReference type="ARBA" id="ARBA00022553"/>
    </source>
</evidence>
<feature type="domain" description="OmpR/PhoB-type" evidence="9">
    <location>
        <begin position="125"/>
        <end position="224"/>
    </location>
</feature>
<keyword evidence="1 6" id="KW-0597">Phosphoprotein</keyword>
<evidence type="ECO:0000256" key="4">
    <source>
        <dbReference type="ARBA" id="ARBA00023125"/>
    </source>
</evidence>
<dbReference type="PANTHER" id="PTHR48111">
    <property type="entry name" value="REGULATOR OF RPOS"/>
    <property type="match status" value="1"/>
</dbReference>
<dbReference type="Pfam" id="PF00486">
    <property type="entry name" value="Trans_reg_C"/>
    <property type="match status" value="1"/>
</dbReference>
<organism evidence="10 11">
    <name type="scientific">Paenibacillus oceani</name>
    <dbReference type="NCBI Taxonomy" id="2772510"/>
    <lineage>
        <taxon>Bacteria</taxon>
        <taxon>Bacillati</taxon>
        <taxon>Bacillota</taxon>
        <taxon>Bacilli</taxon>
        <taxon>Bacillales</taxon>
        <taxon>Paenibacillaceae</taxon>
        <taxon>Paenibacillus</taxon>
    </lineage>
</organism>
<feature type="modified residue" description="4-aspartylphosphate" evidence="6">
    <location>
        <position position="52"/>
    </location>
</feature>
<dbReference type="PANTHER" id="PTHR48111:SF2">
    <property type="entry name" value="RESPONSE REGULATOR SAER"/>
    <property type="match status" value="1"/>
</dbReference>
<dbReference type="SMART" id="SM00862">
    <property type="entry name" value="Trans_reg_C"/>
    <property type="match status" value="1"/>
</dbReference>
<evidence type="ECO:0000313" key="10">
    <source>
        <dbReference type="EMBL" id="MBD2860760.1"/>
    </source>
</evidence>
<evidence type="ECO:0000256" key="7">
    <source>
        <dbReference type="PROSITE-ProRule" id="PRU01091"/>
    </source>
</evidence>
<dbReference type="InterPro" id="IPR001867">
    <property type="entry name" value="OmpR/PhoB-type_DNA-bd"/>
</dbReference>
<name>A0A927C3S2_9BACL</name>
<dbReference type="GO" id="GO:0000976">
    <property type="term" value="F:transcription cis-regulatory region binding"/>
    <property type="evidence" value="ECO:0007669"/>
    <property type="project" value="TreeGrafter"/>
</dbReference>
<dbReference type="GO" id="GO:0000156">
    <property type="term" value="F:phosphorelay response regulator activity"/>
    <property type="evidence" value="ECO:0007669"/>
    <property type="project" value="TreeGrafter"/>
</dbReference>
<dbReference type="GO" id="GO:0005829">
    <property type="term" value="C:cytosol"/>
    <property type="evidence" value="ECO:0007669"/>
    <property type="project" value="TreeGrafter"/>
</dbReference>
<dbReference type="Pfam" id="PF00072">
    <property type="entry name" value="Response_reg"/>
    <property type="match status" value="1"/>
</dbReference>
<evidence type="ECO:0000256" key="5">
    <source>
        <dbReference type="ARBA" id="ARBA00023163"/>
    </source>
</evidence>
<dbReference type="FunFam" id="3.40.50.2300:FF:000001">
    <property type="entry name" value="DNA-binding response regulator PhoB"/>
    <property type="match status" value="1"/>
</dbReference>
<sequence length="224" mass="25133">MPYTILIVDDEPDIVKLLYTFFKKNGYDPLTAANGAEAIRQAEKQPDLILLDIHMPEPDGLQVCERIRSHVACPILFLTAKVEDADKIAGFAAGGDDYIMKPFSIDELGARVAAHLRREQRQTSRAKVKFEGEFVVDYSAKEVYVKETAVPLTKQEFKILELLSSNSGQTFDKERIYERLWGLDGDGNDSVVVEHIRKLRTKLTAAGAASPIETVWGLGYKWSK</sequence>
<evidence type="ECO:0000259" key="9">
    <source>
        <dbReference type="PROSITE" id="PS51755"/>
    </source>
</evidence>
<dbReference type="InterPro" id="IPR011006">
    <property type="entry name" value="CheY-like_superfamily"/>
</dbReference>
<dbReference type="PROSITE" id="PS50110">
    <property type="entry name" value="RESPONSE_REGULATORY"/>
    <property type="match status" value="1"/>
</dbReference>
<proteinExistence type="predicted"/>
<dbReference type="AlphaFoldDB" id="A0A927C3S2"/>
<evidence type="ECO:0000313" key="11">
    <source>
        <dbReference type="Proteomes" id="UP000639396"/>
    </source>
</evidence>
<dbReference type="GO" id="GO:0006355">
    <property type="term" value="P:regulation of DNA-templated transcription"/>
    <property type="evidence" value="ECO:0007669"/>
    <property type="project" value="InterPro"/>
</dbReference>
<dbReference type="Gene3D" id="1.10.10.10">
    <property type="entry name" value="Winged helix-like DNA-binding domain superfamily/Winged helix DNA-binding domain"/>
    <property type="match status" value="1"/>
</dbReference>
<dbReference type="CDD" id="cd17574">
    <property type="entry name" value="REC_OmpR"/>
    <property type="match status" value="1"/>
</dbReference>
<dbReference type="CDD" id="cd00383">
    <property type="entry name" value="trans_reg_C"/>
    <property type="match status" value="1"/>
</dbReference>
<evidence type="ECO:0000259" key="8">
    <source>
        <dbReference type="PROSITE" id="PS50110"/>
    </source>
</evidence>
<accession>A0A927C3S2</accession>
<keyword evidence="3" id="KW-0805">Transcription regulation</keyword>
<dbReference type="Gene3D" id="6.10.250.690">
    <property type="match status" value="1"/>
</dbReference>
<keyword evidence="4 7" id="KW-0238">DNA-binding</keyword>